<protein>
    <submittedName>
        <fullName evidence="2">Uncharacterized protein</fullName>
    </submittedName>
</protein>
<evidence type="ECO:0000313" key="2">
    <source>
        <dbReference type="EMBL" id="KKB79417.1"/>
    </source>
</evidence>
<reference evidence="2 3" key="1">
    <citation type="submission" date="2015-03" db="EMBL/GenBank/DDBJ databases">
        <authorList>
            <person name="Hassan Y.I."/>
            <person name="Lepp D."/>
            <person name="Zhou T."/>
        </authorList>
    </citation>
    <scope>NUCLEOTIDE SEQUENCE [LARGE SCALE GENOMIC DNA]</scope>
    <source>
        <strain evidence="2 3">DSM 17137</strain>
    </source>
</reference>
<comment type="caution">
    <text evidence="2">The sequence shown here is derived from an EMBL/GenBank/DDBJ whole genome shotgun (WGS) entry which is preliminary data.</text>
</comment>
<organism evidence="2 3">
    <name type="scientific">Devosia limi DSM 17137</name>
    <dbReference type="NCBI Taxonomy" id="1121477"/>
    <lineage>
        <taxon>Bacteria</taxon>
        <taxon>Pseudomonadati</taxon>
        <taxon>Pseudomonadota</taxon>
        <taxon>Alphaproteobacteria</taxon>
        <taxon>Hyphomicrobiales</taxon>
        <taxon>Devosiaceae</taxon>
        <taxon>Devosia</taxon>
    </lineage>
</organism>
<sequence>MAKLAYAGRGPTFYKPTDKILYRPEDIDAWIAASVVLPTDASVPRPASKKRLAGRGTYARTASFDAPQPPGGGRKSLPPSPKSVLRKKD</sequence>
<dbReference type="EMBL" id="LAJF01000112">
    <property type="protein sequence ID" value="KKB79417.1"/>
    <property type="molecule type" value="Genomic_DNA"/>
</dbReference>
<dbReference type="STRING" id="1121477.SAMN02745223_02353"/>
<accession>A0A0F5LCR0</accession>
<evidence type="ECO:0000256" key="1">
    <source>
        <dbReference type="SAM" id="MobiDB-lite"/>
    </source>
</evidence>
<dbReference type="PATRIC" id="fig|1121477.3.peg.316"/>
<name>A0A0F5LCR0_9HYPH</name>
<dbReference type="Proteomes" id="UP000033608">
    <property type="component" value="Unassembled WGS sequence"/>
</dbReference>
<feature type="region of interest" description="Disordered" evidence="1">
    <location>
        <begin position="42"/>
        <end position="89"/>
    </location>
</feature>
<dbReference type="AlphaFoldDB" id="A0A0F5LCR0"/>
<gene>
    <name evidence="2" type="ORF">VW29_17820</name>
</gene>
<proteinExistence type="predicted"/>
<keyword evidence="3" id="KW-1185">Reference proteome</keyword>
<evidence type="ECO:0000313" key="3">
    <source>
        <dbReference type="Proteomes" id="UP000033608"/>
    </source>
</evidence>